<dbReference type="AlphaFoldDB" id="A0A1X7GDB5"/>
<protein>
    <recommendedName>
        <fullName evidence="5">Cytochrome c domain-containing protein</fullName>
    </recommendedName>
</protein>
<evidence type="ECO:0000313" key="7">
    <source>
        <dbReference type="Proteomes" id="UP000192903"/>
    </source>
</evidence>
<evidence type="ECO:0000259" key="5">
    <source>
        <dbReference type="PROSITE" id="PS51007"/>
    </source>
</evidence>
<feature type="signal peptide" evidence="4">
    <location>
        <begin position="1"/>
        <end position="19"/>
    </location>
</feature>
<dbReference type="EMBL" id="FXAF01000011">
    <property type="protein sequence ID" value="SMF68056.1"/>
    <property type="molecule type" value="Genomic_DNA"/>
</dbReference>
<dbReference type="GO" id="GO:0020037">
    <property type="term" value="F:heme binding"/>
    <property type="evidence" value="ECO:0007669"/>
    <property type="project" value="InterPro"/>
</dbReference>
<gene>
    <name evidence="6" type="ORF">SAMN02982989_3640</name>
</gene>
<proteinExistence type="predicted"/>
<evidence type="ECO:0000256" key="3">
    <source>
        <dbReference type="PROSITE-ProRule" id="PRU00433"/>
    </source>
</evidence>
<organism evidence="6 7">
    <name type="scientific">Xaviernesmea oryzae</name>
    <dbReference type="NCBI Taxonomy" id="464029"/>
    <lineage>
        <taxon>Bacteria</taxon>
        <taxon>Pseudomonadati</taxon>
        <taxon>Pseudomonadota</taxon>
        <taxon>Alphaproteobacteria</taxon>
        <taxon>Hyphomicrobiales</taxon>
        <taxon>Rhizobiaceae</taxon>
        <taxon>Rhizobium/Agrobacterium group</taxon>
        <taxon>Xaviernesmea</taxon>
    </lineage>
</organism>
<feature type="domain" description="Cytochrome c" evidence="5">
    <location>
        <begin position="92"/>
        <end position="160"/>
    </location>
</feature>
<feature type="chain" id="PRO_5012485374" description="Cytochrome c domain-containing protein" evidence="4">
    <location>
        <begin position="20"/>
        <end position="160"/>
    </location>
</feature>
<dbReference type="Gene3D" id="3.50.70.20">
    <property type="entry name" value="Cytochrome P460"/>
    <property type="match status" value="1"/>
</dbReference>
<dbReference type="RefSeq" id="WP_085424308.1">
    <property type="nucleotide sequence ID" value="NZ_FXAF01000011.1"/>
</dbReference>
<evidence type="ECO:0000256" key="4">
    <source>
        <dbReference type="SAM" id="SignalP"/>
    </source>
</evidence>
<dbReference type="InterPro" id="IPR038142">
    <property type="entry name" value="Cytochrome_P460_sp"/>
</dbReference>
<sequence>MVASLAIIALIFGAMAAYAVVADNHSGGFTRYARVDRPDGTYRNMLVDDVSLAALRQGRPAETMTILMESFSGGSLTSVFVKRREGGRWTYGSVRPGEDLKAFRPGPSCATCHRAAGAGDGMFTRPMLEGFVKTGSVRQTFCDRSGRSPCSPDVYRRASR</sequence>
<dbReference type="GO" id="GO:0009055">
    <property type="term" value="F:electron transfer activity"/>
    <property type="evidence" value="ECO:0007669"/>
    <property type="project" value="InterPro"/>
</dbReference>
<evidence type="ECO:0000256" key="2">
    <source>
        <dbReference type="ARBA" id="ARBA00023004"/>
    </source>
</evidence>
<dbReference type="PROSITE" id="PS51007">
    <property type="entry name" value="CYTC"/>
    <property type="match status" value="1"/>
</dbReference>
<evidence type="ECO:0000313" key="6">
    <source>
        <dbReference type="EMBL" id="SMF68056.1"/>
    </source>
</evidence>
<dbReference type="GO" id="GO:0046872">
    <property type="term" value="F:metal ion binding"/>
    <property type="evidence" value="ECO:0007669"/>
    <property type="project" value="UniProtKB-KW"/>
</dbReference>
<keyword evidence="7" id="KW-1185">Reference proteome</keyword>
<dbReference type="OrthoDB" id="66432at2"/>
<accession>A0A1X7GDB5</accession>
<keyword evidence="4" id="KW-0732">Signal</keyword>
<dbReference type="InterPro" id="IPR009056">
    <property type="entry name" value="Cyt_c-like_dom"/>
</dbReference>
<keyword evidence="2 3" id="KW-0408">Iron</keyword>
<reference evidence="7" key="1">
    <citation type="submission" date="2017-04" db="EMBL/GenBank/DDBJ databases">
        <authorList>
            <person name="Varghese N."/>
            <person name="Submissions S."/>
        </authorList>
    </citation>
    <scope>NUCLEOTIDE SEQUENCE [LARGE SCALE GENOMIC DNA]</scope>
    <source>
        <strain evidence="7">B4P</strain>
    </source>
</reference>
<dbReference type="Proteomes" id="UP000192903">
    <property type="component" value="Unassembled WGS sequence"/>
</dbReference>
<keyword evidence="1 3" id="KW-0479">Metal-binding</keyword>
<dbReference type="STRING" id="464029.SAMN02982989_3640"/>
<name>A0A1X7GDB5_9HYPH</name>
<keyword evidence="3" id="KW-0349">Heme</keyword>
<evidence type="ECO:0000256" key="1">
    <source>
        <dbReference type="ARBA" id="ARBA00022723"/>
    </source>
</evidence>